<organism evidence="2 3">
    <name type="scientific">Thermosipho melanesiensis</name>
    <dbReference type="NCBI Taxonomy" id="46541"/>
    <lineage>
        <taxon>Bacteria</taxon>
        <taxon>Thermotogati</taxon>
        <taxon>Thermotogota</taxon>
        <taxon>Thermotogae</taxon>
        <taxon>Thermotogales</taxon>
        <taxon>Fervidobacteriaceae</taxon>
        <taxon>Thermosipho</taxon>
    </lineage>
</organism>
<dbReference type="RefSeq" id="WP_012057036.1">
    <property type="nucleotide sequence ID" value="NZ_CP007389.1"/>
</dbReference>
<dbReference type="EMBL" id="CP007389">
    <property type="protein sequence ID" value="APT73807.1"/>
    <property type="molecule type" value="Genomic_DNA"/>
</dbReference>
<feature type="transmembrane region" description="Helical" evidence="1">
    <location>
        <begin position="6"/>
        <end position="23"/>
    </location>
</feature>
<proteinExistence type="predicted"/>
<keyword evidence="1" id="KW-0472">Membrane</keyword>
<keyword evidence="3" id="KW-1185">Reference proteome</keyword>
<evidence type="ECO:0000313" key="3">
    <source>
        <dbReference type="Proteomes" id="UP000185490"/>
    </source>
</evidence>
<sequence length="266" mass="30614">MEKTILISALLAVLVIGSFLFLFSGKKILEFDDIVLRELPSNAIIVEKDISVSKRIKQLYNEGQLFVFEGIYVTNQKHENEAFQQAANKARQELSTFLGAKISSDANLKEKMSGIREAFGYSQDVNIVVNNFVSSSKIIAKWKVPQGKGVFEYHVLVYYDPDLFNTFVKEQKKKQELYHIVIDLETRSVIKNVKIDNFESIRQEFERAKKIGDVITLEVVNGKINAKEKAPILYLLRNARLKDGRYRGLYYKTSNKLILFVFREAK</sequence>
<protein>
    <submittedName>
        <fullName evidence="2">Uncharacterized protein</fullName>
    </submittedName>
</protein>
<gene>
    <name evidence="2" type="ORF">BW47_04385</name>
</gene>
<evidence type="ECO:0000256" key="1">
    <source>
        <dbReference type="SAM" id="Phobius"/>
    </source>
</evidence>
<reference evidence="2 3" key="1">
    <citation type="submission" date="2014-02" db="EMBL/GenBank/DDBJ databases">
        <title>Diversity of Thermotogales isolates from hydrothermal vents.</title>
        <authorList>
            <person name="Haverkamp T.H.A."/>
            <person name="Lossouarn J."/>
            <person name="Geslin C."/>
            <person name="Nesbo C.L."/>
        </authorList>
    </citation>
    <scope>NUCLEOTIDE SEQUENCE [LARGE SCALE GENOMIC DNA]</scope>
    <source>
        <strain evidence="2 3">431</strain>
    </source>
</reference>
<dbReference type="Proteomes" id="UP000185490">
    <property type="component" value="Chromosome"/>
</dbReference>
<keyword evidence="1" id="KW-1133">Transmembrane helix</keyword>
<evidence type="ECO:0000313" key="2">
    <source>
        <dbReference type="EMBL" id="APT73807.1"/>
    </source>
</evidence>
<keyword evidence="1" id="KW-0812">Transmembrane</keyword>
<accession>A0ABM6GDZ7</accession>
<name>A0ABM6GDZ7_9BACT</name>